<reference evidence="2 3" key="1">
    <citation type="journal article" date="2017" name="Gigascience">
        <title>Draft genome of the honey bee ectoparasitic mite, Tropilaelaps mercedesae, is shaped by the parasitic life history.</title>
        <authorList>
            <person name="Dong X."/>
            <person name="Armstrong S.D."/>
            <person name="Xia D."/>
            <person name="Makepeace B.L."/>
            <person name="Darby A.C."/>
            <person name="Kadowaki T."/>
        </authorList>
    </citation>
    <scope>NUCLEOTIDE SEQUENCE [LARGE SCALE GENOMIC DNA]</scope>
    <source>
        <strain evidence="2">Wuxi-XJTLU</strain>
    </source>
</reference>
<feature type="non-terminal residue" evidence="2">
    <location>
        <position position="124"/>
    </location>
</feature>
<feature type="compositionally biased region" description="Basic and acidic residues" evidence="1">
    <location>
        <begin position="62"/>
        <end position="76"/>
    </location>
</feature>
<dbReference type="Proteomes" id="UP000192247">
    <property type="component" value="Unassembled WGS sequence"/>
</dbReference>
<organism evidence="2 3">
    <name type="scientific">Tropilaelaps mercedesae</name>
    <dbReference type="NCBI Taxonomy" id="418985"/>
    <lineage>
        <taxon>Eukaryota</taxon>
        <taxon>Metazoa</taxon>
        <taxon>Ecdysozoa</taxon>
        <taxon>Arthropoda</taxon>
        <taxon>Chelicerata</taxon>
        <taxon>Arachnida</taxon>
        <taxon>Acari</taxon>
        <taxon>Parasitiformes</taxon>
        <taxon>Mesostigmata</taxon>
        <taxon>Gamasina</taxon>
        <taxon>Dermanyssoidea</taxon>
        <taxon>Laelapidae</taxon>
        <taxon>Tropilaelaps</taxon>
    </lineage>
</organism>
<sequence>ALLRAPHFTWRRSCFRGKSFGREEFAECGRRSYKVGRDDCRQRLGSFGTGFVVRVLRPGSRGRDLRAQREENDRAHAQRNNAVGHEGPRGCCGRICRRSREQSELPTEKPAAKVTEATRQGRIS</sequence>
<gene>
    <name evidence="2" type="ORF">BIW11_04922</name>
</gene>
<evidence type="ECO:0000256" key="1">
    <source>
        <dbReference type="SAM" id="MobiDB-lite"/>
    </source>
</evidence>
<proteinExistence type="predicted"/>
<evidence type="ECO:0000313" key="2">
    <source>
        <dbReference type="EMBL" id="OQR66764.1"/>
    </source>
</evidence>
<feature type="non-terminal residue" evidence="2">
    <location>
        <position position="1"/>
    </location>
</feature>
<feature type="region of interest" description="Disordered" evidence="1">
    <location>
        <begin position="62"/>
        <end position="88"/>
    </location>
</feature>
<keyword evidence="3" id="KW-1185">Reference proteome</keyword>
<dbReference type="InParanoid" id="A0A1V9WZS8"/>
<protein>
    <submittedName>
        <fullName evidence="2">Uncharacterized protein</fullName>
    </submittedName>
</protein>
<dbReference type="AlphaFoldDB" id="A0A1V9WZS8"/>
<name>A0A1V9WZS8_9ACAR</name>
<comment type="caution">
    <text evidence="2">The sequence shown here is derived from an EMBL/GenBank/DDBJ whole genome shotgun (WGS) entry which is preliminary data.</text>
</comment>
<accession>A0A1V9WZS8</accession>
<dbReference type="EMBL" id="MNPL01031215">
    <property type="protein sequence ID" value="OQR66764.1"/>
    <property type="molecule type" value="Genomic_DNA"/>
</dbReference>
<feature type="compositionally biased region" description="Basic and acidic residues" evidence="1">
    <location>
        <begin position="100"/>
        <end position="111"/>
    </location>
</feature>
<feature type="region of interest" description="Disordered" evidence="1">
    <location>
        <begin position="100"/>
        <end position="124"/>
    </location>
</feature>
<evidence type="ECO:0000313" key="3">
    <source>
        <dbReference type="Proteomes" id="UP000192247"/>
    </source>
</evidence>